<protein>
    <submittedName>
        <fullName evidence="2">Uncharacterized protein</fullName>
    </submittedName>
</protein>
<reference evidence="2 3" key="1">
    <citation type="journal article" date="2014" name="Agronomy (Basel)">
        <title>A Draft Genome Sequence for Ensete ventricosum, the Drought-Tolerant Tree Against Hunger.</title>
        <authorList>
            <person name="Harrison J."/>
            <person name="Moore K.A."/>
            <person name="Paszkiewicz K."/>
            <person name="Jones T."/>
            <person name="Grant M."/>
            <person name="Ambacheew D."/>
            <person name="Muzemil S."/>
            <person name="Studholme D.J."/>
        </authorList>
    </citation>
    <scope>NUCLEOTIDE SEQUENCE [LARGE SCALE GENOMIC DNA]</scope>
</reference>
<name>A0A426Z555_ENSVE</name>
<evidence type="ECO:0000313" key="3">
    <source>
        <dbReference type="Proteomes" id="UP000287651"/>
    </source>
</evidence>
<proteinExistence type="predicted"/>
<evidence type="ECO:0000256" key="1">
    <source>
        <dbReference type="SAM" id="Coils"/>
    </source>
</evidence>
<feature type="coiled-coil region" evidence="1">
    <location>
        <begin position="106"/>
        <end position="140"/>
    </location>
</feature>
<comment type="caution">
    <text evidence="2">The sequence shown here is derived from an EMBL/GenBank/DDBJ whole genome shotgun (WGS) entry which is preliminary data.</text>
</comment>
<gene>
    <name evidence="2" type="ORF">B296_00030011</name>
</gene>
<sequence length="141" mass="15648">MRDLCRAKAQVPNESYIAREIVELPELVRDSSLKVRLASLSPRHKVWTDGADAQVFCLGVLSLTLAKDIYTTPSEVLVDNVAKNLVTVRQLTCFWKLKDETRPLAIAAAKARASEATAKLDEAKRGEAETLKKVKALEEEL</sequence>
<keyword evidence="1" id="KW-0175">Coiled coil</keyword>
<dbReference type="AlphaFoldDB" id="A0A426Z555"/>
<dbReference type="EMBL" id="AMZH03008361">
    <property type="protein sequence ID" value="RRT59120.1"/>
    <property type="molecule type" value="Genomic_DNA"/>
</dbReference>
<dbReference type="Proteomes" id="UP000287651">
    <property type="component" value="Unassembled WGS sequence"/>
</dbReference>
<evidence type="ECO:0000313" key="2">
    <source>
        <dbReference type="EMBL" id="RRT59120.1"/>
    </source>
</evidence>
<organism evidence="2 3">
    <name type="scientific">Ensete ventricosum</name>
    <name type="common">Abyssinian banana</name>
    <name type="synonym">Musa ensete</name>
    <dbReference type="NCBI Taxonomy" id="4639"/>
    <lineage>
        <taxon>Eukaryota</taxon>
        <taxon>Viridiplantae</taxon>
        <taxon>Streptophyta</taxon>
        <taxon>Embryophyta</taxon>
        <taxon>Tracheophyta</taxon>
        <taxon>Spermatophyta</taxon>
        <taxon>Magnoliopsida</taxon>
        <taxon>Liliopsida</taxon>
        <taxon>Zingiberales</taxon>
        <taxon>Musaceae</taxon>
        <taxon>Ensete</taxon>
    </lineage>
</organism>
<accession>A0A426Z555</accession>